<protein>
    <submittedName>
        <fullName evidence="2">Hypothetical_protein</fullName>
    </submittedName>
</protein>
<reference evidence="2 3" key="2">
    <citation type="submission" date="2024-07" db="EMBL/GenBank/DDBJ databases">
        <authorList>
            <person name="Akdeniz Z."/>
        </authorList>
    </citation>
    <scope>NUCLEOTIDE SEQUENCE [LARGE SCALE GENOMIC DNA]</scope>
</reference>
<evidence type="ECO:0000313" key="1">
    <source>
        <dbReference type="EMBL" id="CAI9971750.1"/>
    </source>
</evidence>
<dbReference type="EMBL" id="CAXDID020000136">
    <property type="protein sequence ID" value="CAL6037380.1"/>
    <property type="molecule type" value="Genomic_DNA"/>
</dbReference>
<evidence type="ECO:0000313" key="3">
    <source>
        <dbReference type="Proteomes" id="UP001642409"/>
    </source>
</evidence>
<dbReference type="EMBL" id="CATOUU010001095">
    <property type="protein sequence ID" value="CAI9971750.1"/>
    <property type="molecule type" value="Genomic_DNA"/>
</dbReference>
<proteinExistence type="predicted"/>
<gene>
    <name evidence="2" type="ORF">HINF_LOCUS36863</name>
    <name evidence="1" type="ORF">HINF_LOCUS59395</name>
</gene>
<dbReference type="Proteomes" id="UP001642409">
    <property type="component" value="Unassembled WGS sequence"/>
</dbReference>
<reference evidence="1" key="1">
    <citation type="submission" date="2023-06" db="EMBL/GenBank/DDBJ databases">
        <authorList>
            <person name="Kurt Z."/>
        </authorList>
    </citation>
    <scope>NUCLEOTIDE SEQUENCE</scope>
</reference>
<evidence type="ECO:0000313" key="2">
    <source>
        <dbReference type="EMBL" id="CAL6037380.1"/>
    </source>
</evidence>
<keyword evidence="3" id="KW-1185">Reference proteome</keyword>
<organism evidence="1">
    <name type="scientific">Hexamita inflata</name>
    <dbReference type="NCBI Taxonomy" id="28002"/>
    <lineage>
        <taxon>Eukaryota</taxon>
        <taxon>Metamonada</taxon>
        <taxon>Diplomonadida</taxon>
        <taxon>Hexamitidae</taxon>
        <taxon>Hexamitinae</taxon>
        <taxon>Hexamita</taxon>
    </lineage>
</organism>
<name>A0AA86RSH3_9EUKA</name>
<comment type="caution">
    <text evidence="1">The sequence shown here is derived from an EMBL/GenBank/DDBJ whole genome shotgun (WGS) entry which is preliminary data.</text>
</comment>
<sequence length="517" mass="60243">MPFRIQTNNSSLELVWSNNDKDGIDVQELKDIYTSIDIQGDSNYLDYQILNRYTRSEVLQITDCTIDLSNIQGHMNHVSLIQCQCINDFPKECIITDLNIEDSRIQTQQLQNLEISFLNVTITSLSIFDFYNSNQLKCKLNKLSFTGQTVDLSTLSGEWTQISFNDCEFIGEVDNKRLKVLNVRLKITESRYKNNLSCLESLKCNSFNISQVKHEEYYKIDIVMPNDNKNKKYMTAILNMCICDLNCIRGPWATIEFNNCIFEVKQMEYRNIFANTTIKVILDNTCPIVNYAALCGLKCNLTISLNNILVDFNQVRKCKPEQLILRQCSFNIEELVGTWRTLNMYYCQIQGSEQILPKSIKAQKMVIYDIKSDLCRFFDTKSLTLFKAGSITQFPDTSKLCLIYSTLSTSDVNNNIKYLSLLNVKLVKFSILSFPKLIGIDLNYFSFNKEQNIIRTAIIEYIRFKKKSTNALKQRLHRIRYQESRIQIKRTRIQKEYECFNHLLCEPLQFLSGQFPE</sequence>
<accession>A0AA86RSH3</accession>
<dbReference type="AlphaFoldDB" id="A0AA86RSH3"/>